<protein>
    <submittedName>
        <fullName evidence="3">PAPS_reduct domain-containing protein</fullName>
    </submittedName>
</protein>
<name>A0A0R3PWX7_ANGCS</name>
<reference evidence="1 2" key="2">
    <citation type="submission" date="2018-11" db="EMBL/GenBank/DDBJ databases">
        <authorList>
            <consortium name="Pathogen Informatics"/>
        </authorList>
    </citation>
    <scope>NUCLEOTIDE SEQUENCE [LARGE SCALE GENOMIC DNA]</scope>
    <source>
        <strain evidence="1 2">Costa Rica</strain>
    </source>
</reference>
<dbReference type="EMBL" id="UYYA01004530">
    <property type="protein sequence ID" value="VDM62298.1"/>
    <property type="molecule type" value="Genomic_DNA"/>
</dbReference>
<gene>
    <name evidence="1" type="ORF">ACOC_LOCUS10713</name>
</gene>
<evidence type="ECO:0000313" key="3">
    <source>
        <dbReference type="WBParaSite" id="ACOC_0001071201-mRNA-1"/>
    </source>
</evidence>
<evidence type="ECO:0000313" key="2">
    <source>
        <dbReference type="Proteomes" id="UP000267027"/>
    </source>
</evidence>
<dbReference type="AlphaFoldDB" id="A0A0R3PWX7"/>
<accession>A0A0R3PWX7</accession>
<organism evidence="3">
    <name type="scientific">Angiostrongylus costaricensis</name>
    <name type="common">Nematode worm</name>
    <dbReference type="NCBI Taxonomy" id="334426"/>
    <lineage>
        <taxon>Eukaryota</taxon>
        <taxon>Metazoa</taxon>
        <taxon>Ecdysozoa</taxon>
        <taxon>Nematoda</taxon>
        <taxon>Chromadorea</taxon>
        <taxon>Rhabditida</taxon>
        <taxon>Rhabditina</taxon>
        <taxon>Rhabditomorpha</taxon>
        <taxon>Strongyloidea</taxon>
        <taxon>Metastrongylidae</taxon>
        <taxon>Angiostrongylus</taxon>
    </lineage>
</organism>
<keyword evidence="2" id="KW-1185">Reference proteome</keyword>
<dbReference type="OrthoDB" id="407509at2759"/>
<dbReference type="WBParaSite" id="ACOC_0001071201-mRNA-1">
    <property type="protein sequence ID" value="ACOC_0001071201-mRNA-1"/>
    <property type="gene ID" value="ACOC_0001071201"/>
</dbReference>
<dbReference type="Proteomes" id="UP000267027">
    <property type="component" value="Unassembled WGS sequence"/>
</dbReference>
<sequence>MLGVSSFTQVKEGIRSSDLRERSKIKEAVLYAKQLKISWVGHVMRMSDSRWARAVSEWIPCGVKRTAGWTPTRWSEFFTNGLEERYDAPWSEENPLGYLCTRQGKMEDLLARARVTR</sequence>
<proteinExistence type="predicted"/>
<reference evidence="3" key="1">
    <citation type="submission" date="2017-02" db="UniProtKB">
        <authorList>
            <consortium name="WormBaseParasite"/>
        </authorList>
    </citation>
    <scope>IDENTIFICATION</scope>
</reference>
<evidence type="ECO:0000313" key="1">
    <source>
        <dbReference type="EMBL" id="VDM62298.1"/>
    </source>
</evidence>